<dbReference type="SMART" id="SM00345">
    <property type="entry name" value="HTH_GNTR"/>
    <property type="match status" value="1"/>
</dbReference>
<dbReference type="InterPro" id="IPR015424">
    <property type="entry name" value="PyrdxlP-dep_Trfase"/>
</dbReference>
<keyword evidence="9" id="KW-1185">Reference proteome</keyword>
<comment type="caution">
    <text evidence="8">The sequence shown here is derived from an EMBL/GenBank/DDBJ whole genome shotgun (WGS) entry which is preliminary data.</text>
</comment>
<dbReference type="SUPFAM" id="SSF53383">
    <property type="entry name" value="PLP-dependent transferases"/>
    <property type="match status" value="1"/>
</dbReference>
<dbReference type="InterPro" id="IPR015421">
    <property type="entry name" value="PyrdxlP-dep_Trfase_major"/>
</dbReference>
<keyword evidence="8" id="KW-0808">Transferase</keyword>
<dbReference type="Gene3D" id="1.10.10.10">
    <property type="entry name" value="Winged helix-like DNA-binding domain superfamily/Winged helix DNA-binding domain"/>
    <property type="match status" value="1"/>
</dbReference>
<dbReference type="PROSITE" id="PS50949">
    <property type="entry name" value="HTH_GNTR"/>
    <property type="match status" value="1"/>
</dbReference>
<dbReference type="PANTHER" id="PTHR46577:SF1">
    <property type="entry name" value="HTH-TYPE TRANSCRIPTIONAL REGULATORY PROTEIN GABR"/>
    <property type="match status" value="1"/>
</dbReference>
<dbReference type="Pfam" id="PF00155">
    <property type="entry name" value="Aminotran_1_2"/>
    <property type="match status" value="1"/>
</dbReference>
<dbReference type="PANTHER" id="PTHR46577">
    <property type="entry name" value="HTH-TYPE TRANSCRIPTIONAL REGULATORY PROTEIN GABR"/>
    <property type="match status" value="1"/>
</dbReference>
<dbReference type="InterPro" id="IPR036388">
    <property type="entry name" value="WH-like_DNA-bd_sf"/>
</dbReference>
<keyword evidence="4" id="KW-0238">DNA-binding</keyword>
<evidence type="ECO:0000256" key="4">
    <source>
        <dbReference type="ARBA" id="ARBA00023125"/>
    </source>
</evidence>
<dbReference type="SUPFAM" id="SSF46785">
    <property type="entry name" value="Winged helix' DNA-binding domain"/>
    <property type="match status" value="1"/>
</dbReference>
<evidence type="ECO:0000313" key="9">
    <source>
        <dbReference type="Proteomes" id="UP000556869"/>
    </source>
</evidence>
<dbReference type="PRINTS" id="PR00035">
    <property type="entry name" value="HTHGNTR"/>
</dbReference>
<dbReference type="Proteomes" id="UP000556869">
    <property type="component" value="Unassembled WGS sequence"/>
</dbReference>
<dbReference type="GO" id="GO:0008483">
    <property type="term" value="F:transaminase activity"/>
    <property type="evidence" value="ECO:0007669"/>
    <property type="project" value="UniProtKB-KW"/>
</dbReference>
<keyword evidence="5" id="KW-0804">Transcription</keyword>
<keyword evidence="8" id="KW-0032">Aminotransferase</keyword>
<proteinExistence type="inferred from homology"/>
<evidence type="ECO:0000256" key="5">
    <source>
        <dbReference type="ARBA" id="ARBA00023163"/>
    </source>
</evidence>
<protein>
    <submittedName>
        <fullName evidence="8">GntR family transcriptional regulator/MocR family aminotransferase</fullName>
    </submittedName>
</protein>
<sequence>MTEPIFTGVAMVRSDYSWIYPSQSDNTADDGGTTAYRRLYHGIRSAILDGRLHPGERLPASRDLAKSLGISRNTVVTSFDLLTSEGYLETRVGAGSFVASTLPDRDMQTGDHSPGKASEAANDRPIRLSQSATRMLTYQRRFPRFRIARPFNPATPDLDGFPFDLWARLLRRSWRAPDIDLTIPDDPLGLPLLRSEIAKWLRQSRGVNCNADQVMIVSGAQQALDLAARALVDPGDIIATEDPGYEGIRGVLAASGAVVQPITVDEDGLDIEGLAQTPSPARIVVTTPSRNYPLGTTLSLARRLALLQWAQDNDAWIVEDDYDSEYRYDGPPLSSLQGLDTDNRVIYVGTFSRVLFPGIRLGYLVLPPALVPAFRGIRGFADGVPAPTTQAALGAFFAEGHFGSHVRKMRLRYGERRSHLKNLITADASDILSVMPSDGGLHLCARLIGDQDDIEMQEALVKADLDFRALSSYFHDPRSKNGPDPVRGLVLGFAGWKKDVLSESFSELVRTIRRKS</sequence>
<evidence type="ECO:0000259" key="7">
    <source>
        <dbReference type="PROSITE" id="PS50949"/>
    </source>
</evidence>
<evidence type="ECO:0000313" key="8">
    <source>
        <dbReference type="EMBL" id="NJB74245.1"/>
    </source>
</evidence>
<dbReference type="InterPro" id="IPR036390">
    <property type="entry name" value="WH_DNA-bd_sf"/>
</dbReference>
<evidence type="ECO:0000256" key="2">
    <source>
        <dbReference type="ARBA" id="ARBA00022898"/>
    </source>
</evidence>
<comment type="similarity">
    <text evidence="1">In the C-terminal section; belongs to the class-I pyridoxal-phosphate-dependent aminotransferase family.</text>
</comment>
<evidence type="ECO:0000256" key="1">
    <source>
        <dbReference type="ARBA" id="ARBA00005384"/>
    </source>
</evidence>
<reference evidence="8 9" key="1">
    <citation type="submission" date="2020-03" db="EMBL/GenBank/DDBJ databases">
        <title>Genomic Encyclopedia of Type Strains, Phase IV (KMG-IV): sequencing the most valuable type-strain genomes for metagenomic binning, comparative biology and taxonomic classification.</title>
        <authorList>
            <person name="Goeker M."/>
        </authorList>
    </citation>
    <scope>NUCLEOTIDE SEQUENCE [LARGE SCALE GENOMIC DNA]</scope>
    <source>
        <strain evidence="8 9">DSM 18888</strain>
    </source>
</reference>
<name>A0ABX0WY11_9PROT</name>
<gene>
    <name evidence="8" type="ORF">GGR96_001317</name>
</gene>
<keyword evidence="2" id="KW-0663">Pyridoxal phosphate</keyword>
<dbReference type="RefSeq" id="WP_245227657.1">
    <property type="nucleotide sequence ID" value="NZ_BAAAEQ010000001.1"/>
</dbReference>
<organism evidence="8 9">
    <name type="scientific">Thalassospira tepidiphila</name>
    <dbReference type="NCBI Taxonomy" id="393657"/>
    <lineage>
        <taxon>Bacteria</taxon>
        <taxon>Pseudomonadati</taxon>
        <taxon>Pseudomonadota</taxon>
        <taxon>Alphaproteobacteria</taxon>
        <taxon>Rhodospirillales</taxon>
        <taxon>Thalassospiraceae</taxon>
        <taxon>Thalassospira</taxon>
    </lineage>
</organism>
<dbReference type="InterPro" id="IPR004839">
    <property type="entry name" value="Aminotransferase_I/II_large"/>
</dbReference>
<evidence type="ECO:0000256" key="6">
    <source>
        <dbReference type="SAM" id="MobiDB-lite"/>
    </source>
</evidence>
<dbReference type="CDD" id="cd00609">
    <property type="entry name" value="AAT_like"/>
    <property type="match status" value="1"/>
</dbReference>
<keyword evidence="3" id="KW-0805">Transcription regulation</keyword>
<dbReference type="CDD" id="cd07377">
    <property type="entry name" value="WHTH_GntR"/>
    <property type="match status" value="1"/>
</dbReference>
<evidence type="ECO:0000256" key="3">
    <source>
        <dbReference type="ARBA" id="ARBA00023015"/>
    </source>
</evidence>
<dbReference type="InterPro" id="IPR000524">
    <property type="entry name" value="Tscrpt_reg_HTH_GntR"/>
</dbReference>
<dbReference type="Pfam" id="PF00392">
    <property type="entry name" value="GntR"/>
    <property type="match status" value="1"/>
</dbReference>
<dbReference type="InterPro" id="IPR051446">
    <property type="entry name" value="HTH_trans_reg/aminotransferase"/>
</dbReference>
<dbReference type="Gene3D" id="3.40.640.10">
    <property type="entry name" value="Type I PLP-dependent aspartate aminotransferase-like (Major domain)"/>
    <property type="match status" value="1"/>
</dbReference>
<feature type="region of interest" description="Disordered" evidence="6">
    <location>
        <begin position="101"/>
        <end position="126"/>
    </location>
</feature>
<accession>A0ABX0WY11</accession>
<feature type="domain" description="HTH gntR-type" evidence="7">
    <location>
        <begin position="33"/>
        <end position="101"/>
    </location>
</feature>
<dbReference type="EMBL" id="JAATJD010000001">
    <property type="protein sequence ID" value="NJB74245.1"/>
    <property type="molecule type" value="Genomic_DNA"/>
</dbReference>